<dbReference type="InterPro" id="IPR045315">
    <property type="entry name" value="Mtm1-like"/>
</dbReference>
<feature type="compositionally biased region" description="Low complexity" evidence="12">
    <location>
        <begin position="28"/>
        <end position="40"/>
    </location>
</feature>
<evidence type="ECO:0000256" key="7">
    <source>
        <dbReference type="ARBA" id="ARBA00022989"/>
    </source>
</evidence>
<sequence length="369" mass="40609">MNPNSLPPPLTPLAPLAPLSGNQYGDSTNNNNNNNNNNTNIPNDSNKKFLKRGIDEQTIGMLMLASIVGGIVTSAVVTPLDVVKTRLQTQVDKHHIPSSNSTIHNANKVRFKGTLDAFSKIYKHEGIFTLWRGLAPSLLMTIPSTTIYFTSYEFLKEKIYILNKDQGYYTVPLIAGTIARVISATITSPLELIRTNSQGVVTENHKRLNSITLFKDIIKNVGVKGLWRGLSPTLLRDVPFSALYWANYEVIKAKMMISRDPSYTRHTKSPFLTTFVAGATSGTIAAVVTTPIDVIKTRIQMTVQQSKVSTSASGTKPPVVSTSAIYHFKEIIKQEGWQGLTKGMVPRVAKVSPACAIMISTFEWIKSLD</sequence>
<gene>
    <name evidence="14" type="ORF">CYY_003573</name>
</gene>
<evidence type="ECO:0000313" key="15">
    <source>
        <dbReference type="Proteomes" id="UP000695562"/>
    </source>
</evidence>
<keyword evidence="6" id="KW-0999">Mitochondrion inner membrane</keyword>
<keyword evidence="15" id="KW-1185">Reference proteome</keyword>
<evidence type="ECO:0000256" key="9">
    <source>
        <dbReference type="ARBA" id="ARBA00023136"/>
    </source>
</evidence>
<organism evidence="14 15">
    <name type="scientific">Polysphondylium violaceum</name>
    <dbReference type="NCBI Taxonomy" id="133409"/>
    <lineage>
        <taxon>Eukaryota</taxon>
        <taxon>Amoebozoa</taxon>
        <taxon>Evosea</taxon>
        <taxon>Eumycetozoa</taxon>
        <taxon>Dictyostelia</taxon>
        <taxon>Dictyosteliales</taxon>
        <taxon>Dictyosteliaceae</taxon>
        <taxon>Polysphondylium</taxon>
    </lineage>
</organism>
<dbReference type="InterPro" id="IPR018108">
    <property type="entry name" value="MCP_transmembrane"/>
</dbReference>
<feature type="repeat" description="Solcar" evidence="10">
    <location>
        <begin position="57"/>
        <end position="158"/>
    </location>
</feature>
<evidence type="ECO:0000256" key="4">
    <source>
        <dbReference type="ARBA" id="ARBA00022692"/>
    </source>
</evidence>
<evidence type="ECO:0000256" key="1">
    <source>
        <dbReference type="ARBA" id="ARBA00004448"/>
    </source>
</evidence>
<dbReference type="PRINTS" id="PR00926">
    <property type="entry name" value="MITOCARRIER"/>
</dbReference>
<evidence type="ECO:0000256" key="10">
    <source>
        <dbReference type="PROSITE-ProRule" id="PRU00282"/>
    </source>
</evidence>
<dbReference type="SUPFAM" id="SSF103506">
    <property type="entry name" value="Mitochondrial carrier"/>
    <property type="match status" value="1"/>
</dbReference>
<keyword evidence="7 13" id="KW-1133">Transmembrane helix</keyword>
<dbReference type="OrthoDB" id="1747031at2759"/>
<evidence type="ECO:0000256" key="6">
    <source>
        <dbReference type="ARBA" id="ARBA00022792"/>
    </source>
</evidence>
<dbReference type="EMBL" id="AJWJ01000113">
    <property type="protein sequence ID" value="KAF2075138.1"/>
    <property type="molecule type" value="Genomic_DNA"/>
</dbReference>
<evidence type="ECO:0000256" key="5">
    <source>
        <dbReference type="ARBA" id="ARBA00022737"/>
    </source>
</evidence>
<keyword evidence="5" id="KW-0677">Repeat</keyword>
<dbReference type="PANTHER" id="PTHR45760">
    <property type="entry name" value="FI19922P1-RELATED"/>
    <property type="match status" value="1"/>
</dbReference>
<dbReference type="Gene3D" id="1.50.40.10">
    <property type="entry name" value="Mitochondrial carrier domain"/>
    <property type="match status" value="2"/>
</dbReference>
<keyword evidence="4 10" id="KW-0812">Transmembrane</keyword>
<dbReference type="InterPro" id="IPR023395">
    <property type="entry name" value="MCP_dom_sf"/>
</dbReference>
<dbReference type="Pfam" id="PF00153">
    <property type="entry name" value="Mito_carr"/>
    <property type="match status" value="3"/>
</dbReference>
<evidence type="ECO:0008006" key="16">
    <source>
        <dbReference type="Google" id="ProtNLM"/>
    </source>
</evidence>
<keyword evidence="8" id="KW-0496">Mitochondrion</keyword>
<feature type="transmembrane region" description="Helical" evidence="13">
    <location>
        <begin position="58"/>
        <end position="80"/>
    </location>
</feature>
<comment type="subcellular location">
    <subcellularLocation>
        <location evidence="1">Mitochondrion inner membrane</location>
        <topology evidence="1">Multi-pass membrane protein</topology>
    </subcellularLocation>
</comment>
<dbReference type="Proteomes" id="UP000695562">
    <property type="component" value="Unassembled WGS sequence"/>
</dbReference>
<name>A0A8J4PUJ5_9MYCE</name>
<comment type="similarity">
    <text evidence="2 11">Belongs to the mitochondrial carrier (TC 2.A.29) family.</text>
</comment>
<evidence type="ECO:0000256" key="3">
    <source>
        <dbReference type="ARBA" id="ARBA00022448"/>
    </source>
</evidence>
<dbReference type="GO" id="GO:0005743">
    <property type="term" value="C:mitochondrial inner membrane"/>
    <property type="evidence" value="ECO:0007669"/>
    <property type="project" value="UniProtKB-SubCell"/>
</dbReference>
<evidence type="ECO:0000256" key="2">
    <source>
        <dbReference type="ARBA" id="ARBA00006375"/>
    </source>
</evidence>
<dbReference type="GO" id="GO:1990542">
    <property type="term" value="P:mitochondrial transmembrane transport"/>
    <property type="evidence" value="ECO:0007669"/>
    <property type="project" value="InterPro"/>
</dbReference>
<evidence type="ECO:0000256" key="11">
    <source>
        <dbReference type="RuleBase" id="RU000488"/>
    </source>
</evidence>
<feature type="repeat" description="Solcar" evidence="10">
    <location>
        <begin position="269"/>
        <end position="368"/>
    </location>
</feature>
<proteinExistence type="inferred from homology"/>
<accession>A0A8J4PUJ5</accession>
<dbReference type="AlphaFoldDB" id="A0A8J4PUJ5"/>
<feature type="repeat" description="Solcar" evidence="10">
    <location>
        <begin position="167"/>
        <end position="254"/>
    </location>
</feature>
<reference evidence="14" key="1">
    <citation type="submission" date="2020-01" db="EMBL/GenBank/DDBJ databases">
        <title>Development of genomics and gene disruption for Polysphondylium violaceum indicates a role for the polyketide synthase stlB in stalk morphogenesis.</title>
        <authorList>
            <person name="Narita B."/>
            <person name="Kawabe Y."/>
            <person name="Kin K."/>
            <person name="Saito T."/>
            <person name="Gibbs R."/>
            <person name="Kuspa A."/>
            <person name="Muzny D."/>
            <person name="Queller D."/>
            <person name="Richards S."/>
            <person name="Strassman J."/>
            <person name="Sucgang R."/>
            <person name="Worley K."/>
            <person name="Schaap P."/>
        </authorList>
    </citation>
    <scope>NUCLEOTIDE SEQUENCE</scope>
    <source>
        <strain evidence="14">QSvi11</strain>
    </source>
</reference>
<protein>
    <recommendedName>
        <fullName evidence="16">Mitochondrial substrate carrier family protein</fullName>
    </recommendedName>
</protein>
<evidence type="ECO:0000256" key="12">
    <source>
        <dbReference type="SAM" id="MobiDB-lite"/>
    </source>
</evidence>
<dbReference type="PROSITE" id="PS50920">
    <property type="entry name" value="SOLCAR"/>
    <property type="match status" value="3"/>
</dbReference>
<feature type="region of interest" description="Disordered" evidence="12">
    <location>
        <begin position="1"/>
        <end position="47"/>
    </location>
</feature>
<evidence type="ECO:0000313" key="14">
    <source>
        <dbReference type="EMBL" id="KAF2075138.1"/>
    </source>
</evidence>
<keyword evidence="3 11" id="KW-0813">Transport</keyword>
<keyword evidence="9 10" id="KW-0472">Membrane</keyword>
<dbReference type="PANTHER" id="PTHR45760:SF2">
    <property type="entry name" value="FI19922P1-RELATED"/>
    <property type="match status" value="1"/>
</dbReference>
<comment type="caution">
    <text evidence="14">The sequence shown here is derived from an EMBL/GenBank/DDBJ whole genome shotgun (WGS) entry which is preliminary data.</text>
</comment>
<evidence type="ECO:0000256" key="13">
    <source>
        <dbReference type="SAM" id="Phobius"/>
    </source>
</evidence>
<evidence type="ECO:0000256" key="8">
    <source>
        <dbReference type="ARBA" id="ARBA00023128"/>
    </source>
</evidence>
<dbReference type="InterPro" id="IPR002067">
    <property type="entry name" value="MCP"/>
</dbReference>
<feature type="compositionally biased region" description="Pro residues" evidence="12">
    <location>
        <begin position="1"/>
        <end position="12"/>
    </location>
</feature>